<organism evidence="2 3">
    <name type="scientific">Phytophthora cactorum</name>
    <dbReference type="NCBI Taxonomy" id="29920"/>
    <lineage>
        <taxon>Eukaryota</taxon>
        <taxon>Sar</taxon>
        <taxon>Stramenopiles</taxon>
        <taxon>Oomycota</taxon>
        <taxon>Peronosporomycetes</taxon>
        <taxon>Peronosporales</taxon>
        <taxon>Peronosporaceae</taxon>
        <taxon>Phytophthora</taxon>
    </lineage>
</organism>
<dbReference type="EMBL" id="MJFZ01000724">
    <property type="protein sequence ID" value="RAW25679.1"/>
    <property type="molecule type" value="Genomic_DNA"/>
</dbReference>
<evidence type="ECO:0000313" key="2">
    <source>
        <dbReference type="EMBL" id="RAW25679.1"/>
    </source>
</evidence>
<evidence type="ECO:0000259" key="1">
    <source>
        <dbReference type="Pfam" id="PF13358"/>
    </source>
</evidence>
<dbReference type="InterPro" id="IPR038717">
    <property type="entry name" value="Tc1-like_DDE_dom"/>
</dbReference>
<dbReference type="PANTHER" id="PTHR48472">
    <property type="entry name" value="TC1-LIKE TRANSPOSASE DDE DOMAIN-CONTAINING PROTEIN"/>
    <property type="match status" value="1"/>
</dbReference>
<keyword evidence="3" id="KW-1185">Reference proteome</keyword>
<name>A0A329RN29_9STRA</name>
<dbReference type="PANTHER" id="PTHR48472:SF1">
    <property type="entry name" value="TC1-LIKE TRANSPOSASE DDE DOMAIN-CONTAINING PROTEIN"/>
    <property type="match status" value="1"/>
</dbReference>
<comment type="caution">
    <text evidence="2">The sequence shown here is derived from an EMBL/GenBank/DDBJ whole genome shotgun (WGS) entry which is preliminary data.</text>
</comment>
<dbReference type="SUPFAM" id="SSF46689">
    <property type="entry name" value="Homeodomain-like"/>
    <property type="match status" value="1"/>
</dbReference>
<accession>A0A329RN29</accession>
<dbReference type="InterPro" id="IPR036397">
    <property type="entry name" value="RNaseH_sf"/>
</dbReference>
<dbReference type="AlphaFoldDB" id="A0A329RN29"/>
<dbReference type="OrthoDB" id="124573at2759"/>
<proteinExistence type="predicted"/>
<reference evidence="2 3" key="1">
    <citation type="submission" date="2018-01" db="EMBL/GenBank/DDBJ databases">
        <title>Draft genome of the strawberry crown rot pathogen Phytophthora cactorum.</title>
        <authorList>
            <person name="Armitage A.D."/>
            <person name="Lysoe E."/>
            <person name="Nellist C.F."/>
            <person name="Harrison R.J."/>
            <person name="Brurberg M.B."/>
        </authorList>
    </citation>
    <scope>NUCLEOTIDE SEQUENCE [LARGE SCALE GENOMIC DNA]</scope>
    <source>
        <strain evidence="2 3">10300</strain>
    </source>
</reference>
<feature type="domain" description="Tc1-like transposase DDE" evidence="1">
    <location>
        <begin position="137"/>
        <end position="264"/>
    </location>
</feature>
<dbReference type="Proteomes" id="UP000251314">
    <property type="component" value="Unassembled WGS sequence"/>
</dbReference>
<protein>
    <recommendedName>
        <fullName evidence="1">Tc1-like transposase DDE domain-containing protein</fullName>
    </recommendedName>
</protein>
<gene>
    <name evidence="2" type="ORF">PC110_g17907</name>
</gene>
<evidence type="ECO:0000313" key="3">
    <source>
        <dbReference type="Proteomes" id="UP000251314"/>
    </source>
</evidence>
<dbReference type="InterPro" id="IPR009057">
    <property type="entry name" value="Homeodomain-like_sf"/>
</dbReference>
<dbReference type="STRING" id="29920.A0A329RN29"/>
<dbReference type="VEuPathDB" id="FungiDB:PC110_g17907"/>
<dbReference type="GO" id="GO:0003676">
    <property type="term" value="F:nucleic acid binding"/>
    <property type="evidence" value="ECO:0007669"/>
    <property type="project" value="InterPro"/>
</dbReference>
<sequence length="328" mass="36646">MGKNPKHGLAARKRVVSAHEEGQDWELVASCNDIPLTTARNIVQRGTADVKKRGGARAAWAKFTPEMEEALVESLEDNCQYSLAQMGDMLRFDFDVSVSTFLISNKLCDKLYTMKQVRVEPATCNEVNIEKRRVFVEALLEHGRESAVVTLPPSKGANLQLQCAVSHEVGSVHDAMRRGSIKKEINAAFVDAICDGVKVHPVYQEHFVGKKIVIVLYNAPAHNQMEDIVQDISDRELLRWGPYSPMCNPIDGCFSVLNARIKNFLSLSRDVMLDAPHGQKTELRRQLLERTAEHCITCIDLRLVNKMIRLCALSVAAAIRSEPMSYGT</sequence>
<dbReference type="Pfam" id="PF13358">
    <property type="entry name" value="DDE_3"/>
    <property type="match status" value="1"/>
</dbReference>
<dbReference type="Gene3D" id="3.30.420.10">
    <property type="entry name" value="Ribonuclease H-like superfamily/Ribonuclease H"/>
    <property type="match status" value="1"/>
</dbReference>